<evidence type="ECO:0000256" key="2">
    <source>
        <dbReference type="SAM" id="Phobius"/>
    </source>
</evidence>
<evidence type="ECO:0000313" key="6">
    <source>
        <dbReference type="Proteomes" id="UP000256621"/>
    </source>
</evidence>
<dbReference type="Proteomes" id="UP000256621">
    <property type="component" value="Chromosome"/>
</dbReference>
<evidence type="ECO:0000313" key="3">
    <source>
        <dbReference type="EMBL" id="AXM06828.1"/>
    </source>
</evidence>
<dbReference type="Proteomes" id="UP000226191">
    <property type="component" value="Unassembled WGS sequence"/>
</dbReference>
<dbReference type="RefSeq" id="WP_002517173.1">
    <property type="nucleotide sequence ID" value="NZ_AP022844.1"/>
</dbReference>
<dbReference type="EMBL" id="CP031442">
    <property type="protein sequence ID" value="AXM06828.1"/>
    <property type="molecule type" value="Genomic_DNA"/>
</dbReference>
<dbReference type="AlphaFoldDB" id="A0A2B7ICX5"/>
<dbReference type="OrthoDB" id="9952122at2"/>
<keyword evidence="2" id="KW-1133">Transmembrane helix</keyword>
<reference evidence="4 5" key="1">
    <citation type="submission" date="2017-02" db="EMBL/GenBank/DDBJ databases">
        <title>Prevalence of linear plasmids in Cutibacterium acnes isolates obtained from cancerous prostatic tissue.</title>
        <authorList>
            <person name="Davidsson S."/>
            <person name="Bruggemann H."/>
        </authorList>
    </citation>
    <scope>NUCLEOTIDE SEQUENCE [LARGE SCALE GENOMIC DNA]</scope>
    <source>
        <strain evidence="4 5">11-78</strain>
    </source>
</reference>
<evidence type="ECO:0000313" key="4">
    <source>
        <dbReference type="EMBL" id="PGF35050.1"/>
    </source>
</evidence>
<reference evidence="3 6" key="2">
    <citation type="submission" date="2018-08" db="EMBL/GenBank/DDBJ databases">
        <title>Genome sequencing of Cutibacterium acnes KCOM 1315.</title>
        <authorList>
            <person name="Kook J.-K."/>
            <person name="Park S.-N."/>
            <person name="Lim Y.K."/>
        </authorList>
    </citation>
    <scope>NUCLEOTIDE SEQUENCE [LARGE SCALE GENOMIC DNA]</scope>
    <source>
        <strain evidence="3 6">KCOM 1315</strain>
    </source>
</reference>
<accession>A0A2B7ICX5</accession>
<gene>
    <name evidence="4" type="ORF">B1B09_05410</name>
    <name evidence="3" type="ORF">DXN06_06480</name>
</gene>
<name>A0A2B7ICX5_CUTAC</name>
<dbReference type="EMBL" id="MVCE01000002">
    <property type="protein sequence ID" value="PGF35050.1"/>
    <property type="molecule type" value="Genomic_DNA"/>
</dbReference>
<keyword evidence="2" id="KW-0472">Membrane</keyword>
<dbReference type="GeneID" id="92856257"/>
<sequence>MRTRDDRGAAAPEYIAILLIAAMFTSAVAVGVKPEWVQQKVCQALAVIFGKGSCAPASQAKPPAQQLPKRCLIHSDENATSIYAEGKITWVTIGGEGGYGYHLVEYSDGKADVELFYNVGASAGAAAPGWSKGPASLDASITGSAKYTKGETVHYDSVAAARADRDSLNKYARERALAVMHLGSAPDVPNSRLSSTSRTVEVDVKGKATLKVKAKVGGHGSADAGASGSVNGIVQYITKRDSKTGAVTHTVEALGSANGDAHANAGATMGNHGVKTPTVGGHAGLDDDTSVSVTKDNSGKITELVITKSGAEGADFGVDGDFKI</sequence>
<evidence type="ECO:0000256" key="1">
    <source>
        <dbReference type="SAM" id="MobiDB-lite"/>
    </source>
</evidence>
<protein>
    <submittedName>
        <fullName evidence="4">Uncharacterized protein</fullName>
    </submittedName>
</protein>
<evidence type="ECO:0000313" key="5">
    <source>
        <dbReference type="Proteomes" id="UP000226191"/>
    </source>
</evidence>
<feature type="transmembrane region" description="Helical" evidence="2">
    <location>
        <begin position="12"/>
        <end position="32"/>
    </location>
</feature>
<keyword evidence="2" id="KW-0812">Transmembrane</keyword>
<proteinExistence type="predicted"/>
<organism evidence="4 5">
    <name type="scientific">Cutibacterium acnes</name>
    <name type="common">Propionibacterium acnes</name>
    <dbReference type="NCBI Taxonomy" id="1747"/>
    <lineage>
        <taxon>Bacteria</taxon>
        <taxon>Bacillati</taxon>
        <taxon>Actinomycetota</taxon>
        <taxon>Actinomycetes</taxon>
        <taxon>Propionibacteriales</taxon>
        <taxon>Propionibacteriaceae</taxon>
        <taxon>Cutibacterium</taxon>
    </lineage>
</organism>
<feature type="region of interest" description="Disordered" evidence="1">
    <location>
        <begin position="270"/>
        <end position="291"/>
    </location>
</feature>